<name>A0AAV7IR79_COTGL</name>
<comment type="caution">
    <text evidence="2">The sequence shown here is derived from an EMBL/GenBank/DDBJ whole genome shotgun (WGS) entry which is preliminary data.</text>
</comment>
<reference evidence="2 3" key="1">
    <citation type="journal article" date="2021" name="J. Hered.">
        <title>A chromosome-level genome assembly of the parasitoid wasp, Cotesia glomerata (Hymenoptera: Braconidae).</title>
        <authorList>
            <person name="Pinto B.J."/>
            <person name="Weis J.J."/>
            <person name="Gamble T."/>
            <person name="Ode P.J."/>
            <person name="Paul R."/>
            <person name="Zaspel J.M."/>
        </authorList>
    </citation>
    <scope>NUCLEOTIDE SEQUENCE [LARGE SCALE GENOMIC DNA]</scope>
    <source>
        <strain evidence="2">CgM1</strain>
    </source>
</reference>
<gene>
    <name evidence="2" type="ORF">KQX54_008526</name>
</gene>
<proteinExistence type="predicted"/>
<accession>A0AAV7IR79</accession>
<organism evidence="2 3">
    <name type="scientific">Cotesia glomerata</name>
    <name type="common">Lepidopteran parasitic wasp</name>
    <name type="synonym">Apanteles glomeratus</name>
    <dbReference type="NCBI Taxonomy" id="32391"/>
    <lineage>
        <taxon>Eukaryota</taxon>
        <taxon>Metazoa</taxon>
        <taxon>Ecdysozoa</taxon>
        <taxon>Arthropoda</taxon>
        <taxon>Hexapoda</taxon>
        <taxon>Insecta</taxon>
        <taxon>Pterygota</taxon>
        <taxon>Neoptera</taxon>
        <taxon>Endopterygota</taxon>
        <taxon>Hymenoptera</taxon>
        <taxon>Apocrita</taxon>
        <taxon>Ichneumonoidea</taxon>
        <taxon>Braconidae</taxon>
        <taxon>Microgastrinae</taxon>
        <taxon>Cotesia</taxon>
    </lineage>
</organism>
<evidence type="ECO:0000313" key="2">
    <source>
        <dbReference type="EMBL" id="KAH0567334.1"/>
    </source>
</evidence>
<feature type="compositionally biased region" description="Basic residues" evidence="1">
    <location>
        <begin position="44"/>
        <end position="53"/>
    </location>
</feature>
<dbReference type="Proteomes" id="UP000826195">
    <property type="component" value="Unassembled WGS sequence"/>
</dbReference>
<evidence type="ECO:0000256" key="1">
    <source>
        <dbReference type="SAM" id="MobiDB-lite"/>
    </source>
</evidence>
<evidence type="ECO:0000313" key="3">
    <source>
        <dbReference type="Proteomes" id="UP000826195"/>
    </source>
</evidence>
<protein>
    <submittedName>
        <fullName evidence="2">Uncharacterized protein</fullName>
    </submittedName>
</protein>
<keyword evidence="3" id="KW-1185">Reference proteome</keyword>
<sequence>MRPRRCFITSTIVKFAALPSVRDCCSARSALLLLSYPSPCKTRGVAHRPHSYPRPRPEPPRRYPASGASKELIYPVRDNRLAPSDCEQYKPSYRSISALDASWLHYGLRTEISSASSYISSFPIQEVLVPLSYPYRPYPTALYPALNPPRNPGSIAPV</sequence>
<dbReference type="EMBL" id="JAHXZJ010000001">
    <property type="protein sequence ID" value="KAH0567334.1"/>
    <property type="molecule type" value="Genomic_DNA"/>
</dbReference>
<dbReference type="AlphaFoldDB" id="A0AAV7IR79"/>
<feature type="region of interest" description="Disordered" evidence="1">
    <location>
        <begin position="42"/>
        <end position="66"/>
    </location>
</feature>